<gene>
    <name evidence="2" type="ORF">MPPM_3858</name>
</gene>
<dbReference type="OrthoDB" id="8001796at2"/>
<dbReference type="AlphaFoldDB" id="A0A160PJ05"/>
<dbReference type="RefSeq" id="WP_096486403.1">
    <property type="nucleotide sequence ID" value="NZ_AP014809.1"/>
</dbReference>
<organism evidence="2 3">
    <name type="scientific">Methylorubrum populi</name>
    <dbReference type="NCBI Taxonomy" id="223967"/>
    <lineage>
        <taxon>Bacteria</taxon>
        <taxon>Pseudomonadati</taxon>
        <taxon>Pseudomonadota</taxon>
        <taxon>Alphaproteobacteria</taxon>
        <taxon>Hyphomicrobiales</taxon>
        <taxon>Methylobacteriaceae</taxon>
        <taxon>Methylorubrum</taxon>
    </lineage>
</organism>
<evidence type="ECO:0000313" key="3">
    <source>
        <dbReference type="Proteomes" id="UP000218288"/>
    </source>
</evidence>
<dbReference type="Proteomes" id="UP000218288">
    <property type="component" value="Chromosome"/>
</dbReference>
<accession>A0A160PJ05</accession>
<dbReference type="Pfam" id="PF21834">
    <property type="entry name" value="DUF6894"/>
    <property type="match status" value="1"/>
</dbReference>
<sequence>MPRFYIDTHDHISVVDEDGYDLPNEAAVRALVQRSLVGMAAEAALARSASRIRADVRDETGQRVMSATVSVAIEWAEEAGDGNGVLE</sequence>
<name>A0A160PJ05_9HYPH</name>
<proteinExistence type="predicted"/>
<dbReference type="EMBL" id="AP014809">
    <property type="protein sequence ID" value="BAU92463.1"/>
    <property type="molecule type" value="Genomic_DNA"/>
</dbReference>
<protein>
    <recommendedName>
        <fullName evidence="1">DUF6894 domain-containing protein</fullName>
    </recommendedName>
</protein>
<evidence type="ECO:0000259" key="1">
    <source>
        <dbReference type="Pfam" id="PF21834"/>
    </source>
</evidence>
<reference evidence="2 3" key="1">
    <citation type="journal article" date="2016" name="Genome Announc.">
        <title>Complete Genome Sequence of Methylobacterium populi P-1M, Isolated from Pink-Pigmented Household Biofilm.</title>
        <authorList>
            <person name="Morohoshi T."/>
            <person name="Ikeda T."/>
        </authorList>
    </citation>
    <scope>NUCLEOTIDE SEQUENCE [LARGE SCALE GENOMIC DNA]</scope>
    <source>
        <strain evidence="2 3">P-1M</strain>
    </source>
</reference>
<evidence type="ECO:0000313" key="2">
    <source>
        <dbReference type="EMBL" id="BAU92463.1"/>
    </source>
</evidence>
<dbReference type="InterPro" id="IPR054189">
    <property type="entry name" value="DUF6894"/>
</dbReference>
<feature type="domain" description="DUF6894" evidence="1">
    <location>
        <begin position="3"/>
        <end position="69"/>
    </location>
</feature>